<evidence type="ECO:0000256" key="1">
    <source>
        <dbReference type="ARBA" id="ARBA00001946"/>
    </source>
</evidence>
<comment type="catalytic activity">
    <reaction evidence="13 16">
        <text>a 2'-deoxyribonucleoside 5'-diphosphate + ATP = a 2'-deoxyribonucleoside 5'-triphosphate + ADP</text>
        <dbReference type="Rhea" id="RHEA:44640"/>
        <dbReference type="ChEBI" id="CHEBI:30616"/>
        <dbReference type="ChEBI" id="CHEBI:61560"/>
        <dbReference type="ChEBI" id="CHEBI:73316"/>
        <dbReference type="ChEBI" id="CHEBI:456216"/>
        <dbReference type="EC" id="2.7.4.6"/>
    </reaction>
</comment>
<feature type="binding site" evidence="13 14">
    <location>
        <position position="91"/>
    </location>
    <ligand>
        <name>ATP</name>
        <dbReference type="ChEBI" id="CHEBI:30616"/>
    </ligand>
</feature>
<dbReference type="PROSITE" id="PS00469">
    <property type="entry name" value="NDPK"/>
    <property type="match status" value="1"/>
</dbReference>
<protein>
    <recommendedName>
        <fullName evidence="4 13">Nucleoside diphosphate kinase</fullName>
        <shortName evidence="13">NDK</shortName>
        <shortName evidence="13">NDP kinase</shortName>
        <ecNumber evidence="3 13">2.7.4.6</ecNumber>
    </recommendedName>
    <alternativeName>
        <fullName evidence="13">Nucleoside-2-P kinase</fullName>
    </alternativeName>
</protein>
<evidence type="ECO:0000256" key="6">
    <source>
        <dbReference type="ARBA" id="ARBA00022679"/>
    </source>
</evidence>
<keyword evidence="11 13" id="KW-0460">Magnesium</keyword>
<dbReference type="Pfam" id="PF00334">
    <property type="entry name" value="NDK"/>
    <property type="match status" value="1"/>
</dbReference>
<evidence type="ECO:0000256" key="10">
    <source>
        <dbReference type="ARBA" id="ARBA00022840"/>
    </source>
</evidence>
<keyword evidence="12 13" id="KW-0546">Nucleotide metabolism</keyword>
<dbReference type="STRING" id="573063.Metin_0560"/>
<keyword evidence="13" id="KW-0963">Cytoplasm</keyword>
<comment type="similarity">
    <text evidence="2 13 14 15">Belongs to the NDK family.</text>
</comment>
<evidence type="ECO:0000256" key="14">
    <source>
        <dbReference type="PROSITE-ProRule" id="PRU00706"/>
    </source>
</evidence>
<dbReference type="eggNOG" id="arCOG04313">
    <property type="taxonomic scope" value="Archaea"/>
</dbReference>
<keyword evidence="8 13" id="KW-0547">Nucleotide-binding</keyword>
<evidence type="ECO:0000256" key="5">
    <source>
        <dbReference type="ARBA" id="ARBA00022553"/>
    </source>
</evidence>
<evidence type="ECO:0000256" key="9">
    <source>
        <dbReference type="ARBA" id="ARBA00022777"/>
    </source>
</evidence>
<keyword evidence="7 13" id="KW-0479">Metal-binding</keyword>
<evidence type="ECO:0000256" key="15">
    <source>
        <dbReference type="RuleBase" id="RU004011"/>
    </source>
</evidence>
<keyword evidence="6 13" id="KW-0808">Transferase</keyword>
<comment type="cofactor">
    <cofactor evidence="1 13">
        <name>Mg(2+)</name>
        <dbReference type="ChEBI" id="CHEBI:18420"/>
    </cofactor>
</comment>
<dbReference type="AlphaFoldDB" id="D5VRM7"/>
<dbReference type="PROSITE" id="PS51374">
    <property type="entry name" value="NDPK_LIKE"/>
    <property type="match status" value="1"/>
</dbReference>
<keyword evidence="9 13" id="KW-0418">Kinase</keyword>
<dbReference type="Proteomes" id="UP000002061">
    <property type="component" value="Chromosome"/>
</dbReference>
<reference evidence="18" key="1">
    <citation type="submission" date="2010-04" db="EMBL/GenBank/DDBJ databases">
        <title>Complete sequence of Methanocaldococcus infernus ME.</title>
        <authorList>
            <consortium name="US DOE Joint Genome Institute"/>
            <person name="Lucas S."/>
            <person name="Copeland A."/>
            <person name="Lapidus A."/>
            <person name="Cheng J.-F."/>
            <person name="Bruce D."/>
            <person name="Goodwin L."/>
            <person name="Pitluck S."/>
            <person name="Munk A.C."/>
            <person name="Detter J.C."/>
            <person name="Han C."/>
            <person name="Tapia R."/>
            <person name="Land M."/>
            <person name="Hauser L."/>
            <person name="Kyrpides N."/>
            <person name="Mikhailova N."/>
            <person name="Sieprawska-Lupa M."/>
            <person name="Whitman W.B."/>
            <person name="Woyke T."/>
        </authorList>
    </citation>
    <scope>NUCLEOTIDE SEQUENCE [LARGE SCALE GENOMIC DNA]</scope>
    <source>
        <strain evidence="18">ME</strain>
    </source>
</reference>
<dbReference type="Gene3D" id="3.30.70.141">
    <property type="entry name" value="Nucleoside diphosphate kinase-like domain"/>
    <property type="match status" value="1"/>
</dbReference>
<sequence length="134" mass="15500">MERTLVIIKPDAVRRKLIGKIIERIENKNLDIVKMKMVKLTKEEAEEFYKEHKGKEFYNSLVEFMTSERIVVMVIEGENCINIIRKLIGKTDPAEAEPGTIRGDFALKLPENVVHASDSKESAEREIKFFFGEE</sequence>
<evidence type="ECO:0000256" key="11">
    <source>
        <dbReference type="ARBA" id="ARBA00022842"/>
    </source>
</evidence>
<comment type="subcellular location">
    <subcellularLocation>
        <location evidence="13">Cytoplasm</location>
    </subcellularLocation>
</comment>
<dbReference type="GO" id="GO:0004550">
    <property type="term" value="F:nucleoside diphosphate kinase activity"/>
    <property type="evidence" value="ECO:0007669"/>
    <property type="project" value="UniProtKB-UniRule"/>
</dbReference>
<evidence type="ECO:0000259" key="17">
    <source>
        <dbReference type="SMART" id="SM00562"/>
    </source>
</evidence>
<evidence type="ECO:0000256" key="16">
    <source>
        <dbReference type="RuleBase" id="RU004013"/>
    </source>
</evidence>
<organism evidence="18 19">
    <name type="scientific">Methanocaldococcus infernus (strain DSM 11812 / JCM 15783 / ME)</name>
    <dbReference type="NCBI Taxonomy" id="573063"/>
    <lineage>
        <taxon>Archaea</taxon>
        <taxon>Methanobacteriati</taxon>
        <taxon>Methanobacteriota</taxon>
        <taxon>Methanomada group</taxon>
        <taxon>Methanococci</taxon>
        <taxon>Methanococcales</taxon>
        <taxon>Methanocaldococcaceae</taxon>
        <taxon>Methanocaldococcus</taxon>
    </lineage>
</organism>
<evidence type="ECO:0000256" key="4">
    <source>
        <dbReference type="ARBA" id="ARBA00017632"/>
    </source>
</evidence>
<keyword evidence="10 13" id="KW-0067">ATP-binding</keyword>
<dbReference type="KEGG" id="mif:Metin_0560"/>
<keyword evidence="5 13" id="KW-0597">Phosphoprotein</keyword>
<name>D5VRM7_METIM</name>
<evidence type="ECO:0000256" key="12">
    <source>
        <dbReference type="ARBA" id="ARBA00023080"/>
    </source>
</evidence>
<dbReference type="PANTHER" id="PTHR11349">
    <property type="entry name" value="NUCLEOSIDE DIPHOSPHATE KINASE"/>
    <property type="match status" value="1"/>
</dbReference>
<feature type="binding site" evidence="13 14">
    <location>
        <position position="112"/>
    </location>
    <ligand>
        <name>ATP</name>
        <dbReference type="ChEBI" id="CHEBI:30616"/>
    </ligand>
</feature>
<dbReference type="NCBIfam" id="NF001908">
    <property type="entry name" value="PRK00668.1"/>
    <property type="match status" value="1"/>
</dbReference>
<feature type="binding site" evidence="13 14">
    <location>
        <position position="9"/>
    </location>
    <ligand>
        <name>ATP</name>
        <dbReference type="ChEBI" id="CHEBI:30616"/>
    </ligand>
</feature>
<dbReference type="GO" id="GO:0005524">
    <property type="term" value="F:ATP binding"/>
    <property type="evidence" value="ECO:0007669"/>
    <property type="project" value="UniProtKB-UniRule"/>
</dbReference>
<dbReference type="HOGENOM" id="CLU_060216_6_3_2"/>
<dbReference type="InterPro" id="IPR036850">
    <property type="entry name" value="NDK-like_dom_sf"/>
</dbReference>
<feature type="binding site" evidence="13 14">
    <location>
        <position position="102"/>
    </location>
    <ligand>
        <name>ATP</name>
        <dbReference type="ChEBI" id="CHEBI:30616"/>
    </ligand>
</feature>
<dbReference type="GO" id="GO:0006228">
    <property type="term" value="P:UTP biosynthetic process"/>
    <property type="evidence" value="ECO:0007669"/>
    <property type="project" value="UniProtKB-UniRule"/>
</dbReference>
<comment type="catalytic activity">
    <reaction evidence="13">
        <text>a ribonucleoside 5'-diphosphate + ATP = a ribonucleoside 5'-triphosphate + ADP</text>
        <dbReference type="Rhea" id="RHEA:18113"/>
        <dbReference type="ChEBI" id="CHEBI:30616"/>
        <dbReference type="ChEBI" id="CHEBI:57930"/>
        <dbReference type="ChEBI" id="CHEBI:61557"/>
        <dbReference type="ChEBI" id="CHEBI:456216"/>
        <dbReference type="EC" id="2.7.4.6"/>
    </reaction>
</comment>
<dbReference type="GeneID" id="9131566"/>
<evidence type="ECO:0000256" key="3">
    <source>
        <dbReference type="ARBA" id="ARBA00012966"/>
    </source>
</evidence>
<dbReference type="EC" id="2.7.4.6" evidence="3 13"/>
<comment type="function">
    <text evidence="13">Major role in the synthesis of nucleoside triphosphates other than ATP. The ATP gamma phosphate is transferred to the NDP beta phosphate via a ping-pong mechanism, using a phosphorylated active-site intermediate.</text>
</comment>
<dbReference type="PRINTS" id="PR01243">
    <property type="entry name" value="NUCDPKINASE"/>
</dbReference>
<dbReference type="GO" id="GO:0006241">
    <property type="term" value="P:CTP biosynthetic process"/>
    <property type="evidence" value="ECO:0007669"/>
    <property type="project" value="UniProtKB-UniRule"/>
</dbReference>
<proteinExistence type="inferred from homology"/>
<evidence type="ECO:0000256" key="7">
    <source>
        <dbReference type="ARBA" id="ARBA00022723"/>
    </source>
</evidence>
<dbReference type="EMBL" id="CP002009">
    <property type="protein sequence ID" value="ADG13230.1"/>
    <property type="molecule type" value="Genomic_DNA"/>
</dbReference>
<dbReference type="InterPro" id="IPR001564">
    <property type="entry name" value="Nucleoside_diP_kinase"/>
</dbReference>
<dbReference type="NCBIfam" id="NF011112">
    <property type="entry name" value="PRK14540.1"/>
    <property type="match status" value="1"/>
</dbReference>
<dbReference type="HAMAP" id="MF_00451">
    <property type="entry name" value="NDP_kinase"/>
    <property type="match status" value="1"/>
</dbReference>
<evidence type="ECO:0000313" key="18">
    <source>
        <dbReference type="EMBL" id="ADG13230.1"/>
    </source>
</evidence>
<keyword evidence="19" id="KW-1185">Reference proteome</keyword>
<dbReference type="GO" id="GO:0006183">
    <property type="term" value="P:GTP biosynthetic process"/>
    <property type="evidence" value="ECO:0007669"/>
    <property type="project" value="UniProtKB-UniRule"/>
</dbReference>
<dbReference type="OrthoDB" id="6874at2157"/>
<evidence type="ECO:0000256" key="2">
    <source>
        <dbReference type="ARBA" id="ARBA00008142"/>
    </source>
</evidence>
<dbReference type="GO" id="GO:0046872">
    <property type="term" value="F:metal ion binding"/>
    <property type="evidence" value="ECO:0007669"/>
    <property type="project" value="UniProtKB-KW"/>
</dbReference>
<feature type="binding site" evidence="13 14">
    <location>
        <position position="57"/>
    </location>
    <ligand>
        <name>ATP</name>
        <dbReference type="ChEBI" id="CHEBI:30616"/>
    </ligand>
</feature>
<evidence type="ECO:0000256" key="13">
    <source>
        <dbReference type="HAMAP-Rule" id="MF_00451"/>
    </source>
</evidence>
<accession>D5VRM7</accession>
<feature type="domain" description="Nucleoside diphosphate kinase-like" evidence="17">
    <location>
        <begin position="1"/>
        <end position="134"/>
    </location>
</feature>
<feature type="active site" description="Pros-phosphohistidine intermediate" evidence="13 14">
    <location>
        <position position="115"/>
    </location>
</feature>
<evidence type="ECO:0000313" key="19">
    <source>
        <dbReference type="Proteomes" id="UP000002061"/>
    </source>
</evidence>
<dbReference type="SUPFAM" id="SSF54919">
    <property type="entry name" value="Nucleoside diphosphate kinase, NDK"/>
    <property type="match status" value="1"/>
</dbReference>
<dbReference type="RefSeq" id="WP_013099976.1">
    <property type="nucleotide sequence ID" value="NC_014122.1"/>
</dbReference>
<dbReference type="InterPro" id="IPR023005">
    <property type="entry name" value="Nucleoside_diP_kinase_AS"/>
</dbReference>
<dbReference type="FunFam" id="3.30.70.141:FF:000003">
    <property type="entry name" value="Nucleoside diphosphate kinase"/>
    <property type="match status" value="1"/>
</dbReference>
<feature type="binding site" evidence="13 14">
    <location>
        <position position="85"/>
    </location>
    <ligand>
        <name>ATP</name>
        <dbReference type="ChEBI" id="CHEBI:30616"/>
    </ligand>
</feature>
<dbReference type="InterPro" id="IPR034907">
    <property type="entry name" value="NDK-like_dom"/>
</dbReference>
<dbReference type="CDD" id="cd04413">
    <property type="entry name" value="NDPk_I"/>
    <property type="match status" value="1"/>
</dbReference>
<gene>
    <name evidence="13" type="primary">ndk</name>
    <name evidence="18" type="ordered locus">Metin_0560</name>
</gene>
<dbReference type="SMART" id="SM00562">
    <property type="entry name" value="NDK"/>
    <property type="match status" value="1"/>
</dbReference>
<evidence type="ECO:0000256" key="8">
    <source>
        <dbReference type="ARBA" id="ARBA00022741"/>
    </source>
</evidence>
<dbReference type="GO" id="GO:0005737">
    <property type="term" value="C:cytoplasm"/>
    <property type="evidence" value="ECO:0007669"/>
    <property type="project" value="UniProtKB-SubCell"/>
</dbReference>